<proteinExistence type="predicted"/>
<dbReference type="Proteomes" id="UP000198640">
    <property type="component" value="Unassembled WGS sequence"/>
</dbReference>
<name>A0A1H3MLB4_9PROT</name>
<gene>
    <name evidence="2" type="ORF">SAMN05421881_10623</name>
</gene>
<feature type="domain" description="Transposase IS801/IS1294" evidence="1">
    <location>
        <begin position="2"/>
        <end position="79"/>
    </location>
</feature>
<dbReference type="GO" id="GO:0006313">
    <property type="term" value="P:DNA transposition"/>
    <property type="evidence" value="ECO:0007669"/>
    <property type="project" value="InterPro"/>
</dbReference>
<evidence type="ECO:0000259" key="1">
    <source>
        <dbReference type="Pfam" id="PF04986"/>
    </source>
</evidence>
<evidence type="ECO:0000313" key="3">
    <source>
        <dbReference type="Proteomes" id="UP000198640"/>
    </source>
</evidence>
<dbReference type="AlphaFoldDB" id="A0A1H3MLB4"/>
<accession>A0A1H3MLB4</accession>
<dbReference type="STRING" id="44576.SAMN05421881_10623"/>
<dbReference type="GO" id="GO:0004803">
    <property type="term" value="F:transposase activity"/>
    <property type="evidence" value="ECO:0007669"/>
    <property type="project" value="InterPro"/>
</dbReference>
<dbReference type="Pfam" id="PF04986">
    <property type="entry name" value="Y2_Tnp"/>
    <property type="match status" value="1"/>
</dbReference>
<dbReference type="EMBL" id="FNOY01000062">
    <property type="protein sequence ID" value="SDY77457.1"/>
    <property type="molecule type" value="Genomic_DNA"/>
</dbReference>
<reference evidence="2 3" key="1">
    <citation type="submission" date="2016-10" db="EMBL/GenBank/DDBJ databases">
        <authorList>
            <person name="de Groot N.N."/>
        </authorList>
    </citation>
    <scope>NUCLEOTIDE SEQUENCE [LARGE SCALE GENOMIC DNA]</scope>
    <source>
        <strain evidence="2 3">Nm1</strain>
    </source>
</reference>
<evidence type="ECO:0000313" key="2">
    <source>
        <dbReference type="EMBL" id="SDY77457.1"/>
    </source>
</evidence>
<organism evidence="2 3">
    <name type="scientific">Nitrosomonas halophila</name>
    <dbReference type="NCBI Taxonomy" id="44576"/>
    <lineage>
        <taxon>Bacteria</taxon>
        <taxon>Pseudomonadati</taxon>
        <taxon>Pseudomonadota</taxon>
        <taxon>Betaproteobacteria</taxon>
        <taxon>Nitrosomonadales</taxon>
        <taxon>Nitrosomonadaceae</taxon>
        <taxon>Nitrosomonas</taxon>
    </lineage>
</organism>
<sequence length="181" mass="20179">MNQRGKLERLCRYIARPAIADERLARNKEGQVVLTLKTPYRDGTTHIVLSPLEFMQRLAALVPRPRLNLIRFHGILAPNAKLRSEIIPGGKKSKSNVSDTADDAPPFPASVRISWVRLLKRVFDIDIDIDIEHCPQCDGKMKIIAAILESSVITKILDHLGLSSRAQPKAPAQIFDPFGPT</sequence>
<keyword evidence="3" id="KW-1185">Reference proteome</keyword>
<dbReference type="OrthoDB" id="8548768at2"/>
<dbReference type="GO" id="GO:0003677">
    <property type="term" value="F:DNA binding"/>
    <property type="evidence" value="ECO:0007669"/>
    <property type="project" value="InterPro"/>
</dbReference>
<protein>
    <submittedName>
        <fullName evidence="2">Putative transposase</fullName>
    </submittedName>
</protein>
<dbReference type="InterPro" id="IPR007069">
    <property type="entry name" value="Transposase_32"/>
</dbReference>